<dbReference type="Proteomes" id="UP000299102">
    <property type="component" value="Unassembled WGS sequence"/>
</dbReference>
<gene>
    <name evidence="1" type="ORF">EVAR_98536_1</name>
</gene>
<dbReference type="EMBL" id="BGZK01001258">
    <property type="protein sequence ID" value="GBP75687.1"/>
    <property type="molecule type" value="Genomic_DNA"/>
</dbReference>
<sequence>MRRVPESGFLHVSIPRDYIKYFFGVRVIAAVRARPPTSAGFINGVTSETPAAIDHPPWRTCRGAGRRAAETRRFGRPFSTNLALSAPAPDIREALDDVSTGERGAMWWRDRAVN</sequence>
<comment type="caution">
    <text evidence="1">The sequence shown here is derived from an EMBL/GenBank/DDBJ whole genome shotgun (WGS) entry which is preliminary data.</text>
</comment>
<organism evidence="1 2">
    <name type="scientific">Eumeta variegata</name>
    <name type="common">Bagworm moth</name>
    <name type="synonym">Eumeta japonica</name>
    <dbReference type="NCBI Taxonomy" id="151549"/>
    <lineage>
        <taxon>Eukaryota</taxon>
        <taxon>Metazoa</taxon>
        <taxon>Ecdysozoa</taxon>
        <taxon>Arthropoda</taxon>
        <taxon>Hexapoda</taxon>
        <taxon>Insecta</taxon>
        <taxon>Pterygota</taxon>
        <taxon>Neoptera</taxon>
        <taxon>Endopterygota</taxon>
        <taxon>Lepidoptera</taxon>
        <taxon>Glossata</taxon>
        <taxon>Ditrysia</taxon>
        <taxon>Tineoidea</taxon>
        <taxon>Psychidae</taxon>
        <taxon>Oiketicinae</taxon>
        <taxon>Eumeta</taxon>
    </lineage>
</organism>
<name>A0A4C1YMS7_EUMVA</name>
<accession>A0A4C1YMS7</accession>
<keyword evidence="2" id="KW-1185">Reference proteome</keyword>
<evidence type="ECO:0000313" key="1">
    <source>
        <dbReference type="EMBL" id="GBP75687.1"/>
    </source>
</evidence>
<reference evidence="1 2" key="1">
    <citation type="journal article" date="2019" name="Commun. Biol.">
        <title>The bagworm genome reveals a unique fibroin gene that provides high tensile strength.</title>
        <authorList>
            <person name="Kono N."/>
            <person name="Nakamura H."/>
            <person name="Ohtoshi R."/>
            <person name="Tomita M."/>
            <person name="Numata K."/>
            <person name="Arakawa K."/>
        </authorList>
    </citation>
    <scope>NUCLEOTIDE SEQUENCE [LARGE SCALE GENOMIC DNA]</scope>
</reference>
<evidence type="ECO:0000313" key="2">
    <source>
        <dbReference type="Proteomes" id="UP000299102"/>
    </source>
</evidence>
<dbReference type="AlphaFoldDB" id="A0A4C1YMS7"/>
<proteinExistence type="predicted"/>
<protein>
    <submittedName>
        <fullName evidence="1">Uncharacterized protein</fullName>
    </submittedName>
</protein>